<dbReference type="RefSeq" id="WP_181505003.1">
    <property type="nucleotide sequence ID" value="NZ_JACDUO010000001.1"/>
</dbReference>
<organism evidence="1 2">
    <name type="scientific">Methanococcus maripaludis</name>
    <name type="common">Methanococcus deltae</name>
    <dbReference type="NCBI Taxonomy" id="39152"/>
    <lineage>
        <taxon>Archaea</taxon>
        <taxon>Methanobacteriati</taxon>
        <taxon>Methanobacteriota</taxon>
        <taxon>Methanomada group</taxon>
        <taxon>Methanococci</taxon>
        <taxon>Methanococcales</taxon>
        <taxon>Methanococcaceae</taxon>
        <taxon>Methanococcus</taxon>
    </lineage>
</organism>
<reference evidence="1 2" key="1">
    <citation type="submission" date="2020-07" db="EMBL/GenBank/DDBJ databases">
        <title>Genomic Encyclopedia of Type Strains, Phase IV (KMG-V): Genome sequencing to study the core and pangenomes of soil and plant-associated prokaryotes.</title>
        <authorList>
            <person name="Whitman W."/>
        </authorList>
    </citation>
    <scope>NUCLEOTIDE SEQUENCE [LARGE SCALE GENOMIC DNA]</scope>
    <source>
        <strain evidence="1 2">C13</strain>
    </source>
</reference>
<proteinExistence type="predicted"/>
<dbReference type="AlphaFoldDB" id="A0A7J9PMR9"/>
<accession>A0A7J9PMR9</accession>
<evidence type="ECO:0000313" key="1">
    <source>
        <dbReference type="EMBL" id="MBA2864020.1"/>
    </source>
</evidence>
<sequence length="72" mass="8067">MVVIIEISEKDILVCYDAVVKPQGGGGRIWPNPFSAHVGKCAKVIIYDKNCEKEPERLIIQIQNQLRSKATD</sequence>
<dbReference type="EMBL" id="JACDUO010000001">
    <property type="protein sequence ID" value="MBA2864020.1"/>
    <property type="molecule type" value="Genomic_DNA"/>
</dbReference>
<evidence type="ECO:0000313" key="2">
    <source>
        <dbReference type="Proteomes" id="UP000567099"/>
    </source>
</evidence>
<name>A0A7J9PMR9_METMI</name>
<protein>
    <submittedName>
        <fullName evidence="1">Putative transposon-encoded protein</fullName>
    </submittedName>
</protein>
<gene>
    <name evidence="1" type="ORF">HNP94_001020</name>
</gene>
<comment type="caution">
    <text evidence="1">The sequence shown here is derived from an EMBL/GenBank/DDBJ whole genome shotgun (WGS) entry which is preliminary data.</text>
</comment>
<dbReference type="Proteomes" id="UP000567099">
    <property type="component" value="Unassembled WGS sequence"/>
</dbReference>